<evidence type="ECO:0000256" key="1">
    <source>
        <dbReference type="ARBA" id="ARBA00006484"/>
    </source>
</evidence>
<feature type="non-terminal residue" evidence="5">
    <location>
        <position position="1"/>
    </location>
</feature>
<dbReference type="AlphaFoldDB" id="A0A8H7R510"/>
<dbReference type="GO" id="GO:0005737">
    <property type="term" value="C:cytoplasm"/>
    <property type="evidence" value="ECO:0007669"/>
    <property type="project" value="TreeGrafter"/>
</dbReference>
<evidence type="ECO:0000256" key="2">
    <source>
        <dbReference type="ARBA" id="ARBA00022857"/>
    </source>
</evidence>
<evidence type="ECO:0000313" key="6">
    <source>
        <dbReference type="Proteomes" id="UP000603453"/>
    </source>
</evidence>
<gene>
    <name evidence="5" type="ORF">INT47_012631</name>
</gene>
<keyword evidence="2" id="KW-0521">NADP</keyword>
<organism evidence="5 6">
    <name type="scientific">Mucor saturninus</name>
    <dbReference type="NCBI Taxonomy" id="64648"/>
    <lineage>
        <taxon>Eukaryota</taxon>
        <taxon>Fungi</taxon>
        <taxon>Fungi incertae sedis</taxon>
        <taxon>Mucoromycota</taxon>
        <taxon>Mucoromycotina</taxon>
        <taxon>Mucoromycetes</taxon>
        <taxon>Mucorales</taxon>
        <taxon>Mucorineae</taxon>
        <taxon>Mucoraceae</taxon>
        <taxon>Mucor</taxon>
    </lineage>
</organism>
<comment type="similarity">
    <text evidence="1 4">Belongs to the short-chain dehydrogenases/reductases (SDR) family.</text>
</comment>
<dbReference type="PRINTS" id="PR00080">
    <property type="entry name" value="SDRFAMILY"/>
</dbReference>
<reference evidence="5" key="1">
    <citation type="submission" date="2020-12" db="EMBL/GenBank/DDBJ databases">
        <title>Metabolic potential, ecology and presence of endohyphal bacteria is reflected in genomic diversity of Mucoromycotina.</title>
        <authorList>
            <person name="Muszewska A."/>
            <person name="Okrasinska A."/>
            <person name="Steczkiewicz K."/>
            <person name="Drgas O."/>
            <person name="Orlowska M."/>
            <person name="Perlinska-Lenart U."/>
            <person name="Aleksandrzak-Piekarczyk T."/>
            <person name="Szatraj K."/>
            <person name="Zielenkiewicz U."/>
            <person name="Pilsyk S."/>
            <person name="Malc E."/>
            <person name="Mieczkowski P."/>
            <person name="Kruszewska J.S."/>
            <person name="Biernat P."/>
            <person name="Pawlowska J."/>
        </authorList>
    </citation>
    <scope>NUCLEOTIDE SEQUENCE</scope>
    <source>
        <strain evidence="5">WA0000017839</strain>
    </source>
</reference>
<keyword evidence="3" id="KW-0560">Oxidoreductase</keyword>
<protein>
    <submittedName>
        <fullName evidence="5">Uncharacterized protein</fullName>
    </submittedName>
</protein>
<evidence type="ECO:0000256" key="3">
    <source>
        <dbReference type="ARBA" id="ARBA00023002"/>
    </source>
</evidence>
<dbReference type="Gene3D" id="3.40.50.720">
    <property type="entry name" value="NAD(P)-binding Rossmann-like Domain"/>
    <property type="match status" value="1"/>
</dbReference>
<evidence type="ECO:0000313" key="5">
    <source>
        <dbReference type="EMBL" id="KAG2204572.1"/>
    </source>
</evidence>
<dbReference type="InterPro" id="IPR020904">
    <property type="entry name" value="Sc_DH/Rdtase_CS"/>
</dbReference>
<comment type="caution">
    <text evidence="5">The sequence shown here is derived from an EMBL/GenBank/DDBJ whole genome shotgun (WGS) entry which is preliminary data.</text>
</comment>
<dbReference type="PROSITE" id="PS00061">
    <property type="entry name" value="ADH_SHORT"/>
    <property type="match status" value="1"/>
</dbReference>
<dbReference type="OrthoDB" id="5840532at2759"/>
<dbReference type="PRINTS" id="PR00081">
    <property type="entry name" value="GDHRDH"/>
</dbReference>
<dbReference type="GO" id="GO:0016616">
    <property type="term" value="F:oxidoreductase activity, acting on the CH-OH group of donors, NAD or NADP as acceptor"/>
    <property type="evidence" value="ECO:0007669"/>
    <property type="project" value="TreeGrafter"/>
</dbReference>
<dbReference type="Pfam" id="PF00106">
    <property type="entry name" value="adh_short"/>
    <property type="match status" value="1"/>
</dbReference>
<dbReference type="EMBL" id="JAEPRD010000043">
    <property type="protein sequence ID" value="KAG2204572.1"/>
    <property type="molecule type" value="Genomic_DNA"/>
</dbReference>
<dbReference type="SUPFAM" id="SSF51735">
    <property type="entry name" value="NAD(P)-binding Rossmann-fold domains"/>
    <property type="match status" value="1"/>
</dbReference>
<dbReference type="PANTHER" id="PTHR44229">
    <property type="entry name" value="15-HYDROXYPROSTAGLANDIN DEHYDROGENASE [NAD(+)]"/>
    <property type="match status" value="1"/>
</dbReference>
<dbReference type="InterPro" id="IPR002347">
    <property type="entry name" value="SDR_fam"/>
</dbReference>
<name>A0A8H7R510_9FUNG</name>
<evidence type="ECO:0000256" key="4">
    <source>
        <dbReference type="RuleBase" id="RU000363"/>
    </source>
</evidence>
<dbReference type="InterPro" id="IPR036291">
    <property type="entry name" value="NAD(P)-bd_dom_sf"/>
</dbReference>
<keyword evidence="6" id="KW-1185">Reference proteome</keyword>
<proteinExistence type="inferred from homology"/>
<sequence length="304" mass="32937">MLSSNLHESLNNKVAVITGGSRGIGKAVAEALVKNGAKIVIGDLLEKEGRAVVDCMNKKAKTQVAVFIQTDVTKYSDNIALFKLAESEFGGVDYAFLNAGVSSNADSMFSPLDDQAEEEIININTTAVIKGTKVALLYMAKRGGGSIVHMASTNGFYNYPFLASYCASKHAVIGYTRSFGLMPQICNVRVNAICPFWVDTDLVIPLCDLDTAIFPESKIIKNEPRTSINTVVEGVLLLLTDESRNTQAIMALPDGLQIVEPLAIPASFKSHESENIAKEYIPAAVTVGKQRLAEALEKFERDQR</sequence>
<dbReference type="PANTHER" id="PTHR44229:SF4">
    <property type="entry name" value="15-HYDROXYPROSTAGLANDIN DEHYDROGENASE [NAD(+)]"/>
    <property type="match status" value="1"/>
</dbReference>
<accession>A0A8H7R510</accession>
<dbReference type="Proteomes" id="UP000603453">
    <property type="component" value="Unassembled WGS sequence"/>
</dbReference>